<feature type="domain" description="Reverse transcriptase/retrotransposon-derived protein RNase H-like" evidence="1">
    <location>
        <begin position="7"/>
        <end position="52"/>
    </location>
</feature>
<dbReference type="Proteomes" id="UP000789570">
    <property type="component" value="Unassembled WGS sequence"/>
</dbReference>
<proteinExistence type="predicted"/>
<sequence length="53" mass="6221">KEVEYDWTNERQNVFETLKGKLMQASILRYPDFDKMFYLFTDVSGIGLEAVLA</sequence>
<dbReference type="Gene3D" id="3.30.70.270">
    <property type="match status" value="1"/>
</dbReference>
<comment type="caution">
    <text evidence="2">The sequence shown here is derived from an EMBL/GenBank/DDBJ whole genome shotgun (WGS) entry which is preliminary data.</text>
</comment>
<dbReference type="AlphaFoldDB" id="A0A9N9HY66"/>
<evidence type="ECO:0000313" key="3">
    <source>
        <dbReference type="Proteomes" id="UP000789570"/>
    </source>
</evidence>
<feature type="non-terminal residue" evidence="2">
    <location>
        <position position="1"/>
    </location>
</feature>
<evidence type="ECO:0000313" key="2">
    <source>
        <dbReference type="EMBL" id="CAG8712662.1"/>
    </source>
</evidence>
<accession>A0A9N9HY66</accession>
<organism evidence="2 3">
    <name type="scientific">Funneliformis caledonium</name>
    <dbReference type="NCBI Taxonomy" id="1117310"/>
    <lineage>
        <taxon>Eukaryota</taxon>
        <taxon>Fungi</taxon>
        <taxon>Fungi incertae sedis</taxon>
        <taxon>Mucoromycota</taxon>
        <taxon>Glomeromycotina</taxon>
        <taxon>Glomeromycetes</taxon>
        <taxon>Glomerales</taxon>
        <taxon>Glomeraceae</taxon>
        <taxon>Funneliformis</taxon>
    </lineage>
</organism>
<dbReference type="InterPro" id="IPR041577">
    <property type="entry name" value="RT_RNaseH_2"/>
</dbReference>
<dbReference type="Pfam" id="PF17919">
    <property type="entry name" value="RT_RNaseH_2"/>
    <property type="match status" value="1"/>
</dbReference>
<evidence type="ECO:0000259" key="1">
    <source>
        <dbReference type="Pfam" id="PF17919"/>
    </source>
</evidence>
<protein>
    <submittedName>
        <fullName evidence="2">16840_t:CDS:1</fullName>
    </submittedName>
</protein>
<reference evidence="2" key="1">
    <citation type="submission" date="2021-06" db="EMBL/GenBank/DDBJ databases">
        <authorList>
            <person name="Kallberg Y."/>
            <person name="Tangrot J."/>
            <person name="Rosling A."/>
        </authorList>
    </citation>
    <scope>NUCLEOTIDE SEQUENCE</scope>
    <source>
        <strain evidence="2">UK204</strain>
    </source>
</reference>
<dbReference type="EMBL" id="CAJVPQ010009103">
    <property type="protein sequence ID" value="CAG8712662.1"/>
    <property type="molecule type" value="Genomic_DNA"/>
</dbReference>
<keyword evidence="3" id="KW-1185">Reference proteome</keyword>
<dbReference type="InterPro" id="IPR043502">
    <property type="entry name" value="DNA/RNA_pol_sf"/>
</dbReference>
<dbReference type="InterPro" id="IPR043128">
    <property type="entry name" value="Rev_trsase/Diguanyl_cyclase"/>
</dbReference>
<dbReference type="SUPFAM" id="SSF56672">
    <property type="entry name" value="DNA/RNA polymerases"/>
    <property type="match status" value="1"/>
</dbReference>
<gene>
    <name evidence="2" type="ORF">FCALED_LOCUS14004</name>
</gene>
<name>A0A9N9HY66_9GLOM</name>
<dbReference type="OrthoDB" id="5593162at2759"/>